<organism evidence="2 3">
    <name type="scientific">Streptantibioticus rubrisoli</name>
    <dbReference type="NCBI Taxonomy" id="1387313"/>
    <lineage>
        <taxon>Bacteria</taxon>
        <taxon>Bacillati</taxon>
        <taxon>Actinomycetota</taxon>
        <taxon>Actinomycetes</taxon>
        <taxon>Kitasatosporales</taxon>
        <taxon>Streptomycetaceae</taxon>
        <taxon>Streptantibioticus</taxon>
    </lineage>
</organism>
<keyword evidence="3" id="KW-1185">Reference proteome</keyword>
<dbReference type="NCBIfam" id="TIGR01764">
    <property type="entry name" value="excise"/>
    <property type="match status" value="1"/>
</dbReference>
<accession>A0ABT1PIT9</accession>
<dbReference type="RefSeq" id="WP_255931408.1">
    <property type="nucleotide sequence ID" value="NZ_JANFNH010000039.1"/>
</dbReference>
<protein>
    <submittedName>
        <fullName evidence="2">Helix-turn-helix domain-containing protein</fullName>
    </submittedName>
</protein>
<gene>
    <name evidence="2" type="ORF">NON19_25415</name>
</gene>
<proteinExistence type="predicted"/>
<evidence type="ECO:0000313" key="2">
    <source>
        <dbReference type="EMBL" id="MCQ4045278.1"/>
    </source>
</evidence>
<comment type="caution">
    <text evidence="2">The sequence shown here is derived from an EMBL/GenBank/DDBJ whole genome shotgun (WGS) entry which is preliminary data.</text>
</comment>
<dbReference type="InterPro" id="IPR010093">
    <property type="entry name" value="SinI_DNA-bd"/>
</dbReference>
<dbReference type="Pfam" id="PF12728">
    <property type="entry name" value="HTH_17"/>
    <property type="match status" value="1"/>
</dbReference>
<evidence type="ECO:0000259" key="1">
    <source>
        <dbReference type="Pfam" id="PF12728"/>
    </source>
</evidence>
<dbReference type="InterPro" id="IPR041657">
    <property type="entry name" value="HTH_17"/>
</dbReference>
<dbReference type="EMBL" id="JANFNH010000039">
    <property type="protein sequence ID" value="MCQ4045278.1"/>
    <property type="molecule type" value="Genomic_DNA"/>
</dbReference>
<dbReference type="Proteomes" id="UP001206206">
    <property type="component" value="Unassembled WGS sequence"/>
</dbReference>
<sequence>MIRDLPDLGSALVELYEKAGAPSLRAMAQRAGAFGVLPRSTIERIIKRQTVPRTEEQLVAYLPVCEVPERDHVRWLTAWNRARGYRSRPPRFIKGGWAQIQQALLRDLAAQYTGPDFRVYEGPLARMERCPHCHRRVSIRRVDSLDYTECPDCGVGAVLGQPKPAERLMTVAEAAAMLNCSKVHVFRLVHEDLLPAARTAKSGSAFRIPERAVAEYRRRLDPPDDPSLFPVAV</sequence>
<feature type="domain" description="Helix-turn-helix" evidence="1">
    <location>
        <begin position="168"/>
        <end position="219"/>
    </location>
</feature>
<name>A0ABT1PIT9_9ACTN</name>
<evidence type="ECO:0000313" key="3">
    <source>
        <dbReference type="Proteomes" id="UP001206206"/>
    </source>
</evidence>
<reference evidence="2 3" key="1">
    <citation type="submission" date="2022-06" db="EMBL/GenBank/DDBJ databases">
        <title>Draft genome sequence of type strain Streptomyces rubrisoli DSM 42083.</title>
        <authorList>
            <person name="Duangmal K."/>
            <person name="Klaysubun C."/>
        </authorList>
    </citation>
    <scope>NUCLEOTIDE SEQUENCE [LARGE SCALE GENOMIC DNA]</scope>
    <source>
        <strain evidence="2 3">DSM 42083</strain>
    </source>
</reference>